<comment type="similarity">
    <text evidence="1 7">Belongs to the phospholipase B-like family.</text>
</comment>
<feature type="chain" id="PRO_5039962107" description="Phospholipase B-like" evidence="7">
    <location>
        <begin position="19"/>
        <end position="110"/>
    </location>
</feature>
<keyword evidence="2 7" id="KW-0732">Signal</keyword>
<dbReference type="Pfam" id="PF04916">
    <property type="entry name" value="Phospholip_B"/>
    <property type="match status" value="1"/>
</dbReference>
<keyword evidence="9" id="KW-1185">Reference proteome</keyword>
<dbReference type="EMBL" id="BDIP01007041">
    <property type="protein sequence ID" value="GIQ91030.1"/>
    <property type="molecule type" value="Genomic_DNA"/>
</dbReference>
<dbReference type="EC" id="3.1.1.-" evidence="7"/>
<comment type="function">
    <text evidence="7">Putative phospholipase.</text>
</comment>
<dbReference type="GO" id="GO:0004620">
    <property type="term" value="F:phospholipase activity"/>
    <property type="evidence" value="ECO:0007669"/>
    <property type="project" value="InterPro"/>
</dbReference>
<dbReference type="InterPro" id="IPR007000">
    <property type="entry name" value="PLipase_B-like"/>
</dbReference>
<keyword evidence="5 7" id="KW-0443">Lipid metabolism</keyword>
<protein>
    <recommendedName>
        <fullName evidence="7">Phospholipase B-like</fullName>
        <ecNumber evidence="7">3.1.1.-</ecNumber>
    </recommendedName>
</protein>
<evidence type="ECO:0000256" key="7">
    <source>
        <dbReference type="RuleBase" id="RU364138"/>
    </source>
</evidence>
<dbReference type="OrthoDB" id="419508at2759"/>
<feature type="signal peptide" evidence="7">
    <location>
        <begin position="1"/>
        <end position="18"/>
    </location>
</feature>
<gene>
    <name evidence="8" type="ORF">KIPB_014081</name>
</gene>
<name>A0A9K3DB98_9EUKA</name>
<evidence type="ECO:0000256" key="4">
    <source>
        <dbReference type="ARBA" id="ARBA00022963"/>
    </source>
</evidence>
<feature type="non-terminal residue" evidence="8">
    <location>
        <position position="1"/>
    </location>
</feature>
<evidence type="ECO:0000256" key="5">
    <source>
        <dbReference type="ARBA" id="ARBA00023098"/>
    </source>
</evidence>
<comment type="caution">
    <text evidence="8">The sequence shown here is derived from an EMBL/GenBank/DDBJ whole genome shotgun (WGS) entry which is preliminary data.</text>
</comment>
<evidence type="ECO:0000313" key="9">
    <source>
        <dbReference type="Proteomes" id="UP000265618"/>
    </source>
</evidence>
<evidence type="ECO:0000256" key="2">
    <source>
        <dbReference type="ARBA" id="ARBA00022729"/>
    </source>
</evidence>
<evidence type="ECO:0000313" key="8">
    <source>
        <dbReference type="EMBL" id="GIQ91030.1"/>
    </source>
</evidence>
<dbReference type="PANTHER" id="PTHR12370">
    <property type="entry name" value="PHOSPHOLIPASE B-RELATED"/>
    <property type="match status" value="1"/>
</dbReference>
<dbReference type="Gene3D" id="3.60.60.30">
    <property type="match status" value="1"/>
</dbReference>
<proteinExistence type="inferred from homology"/>
<evidence type="ECO:0000256" key="6">
    <source>
        <dbReference type="ARBA" id="ARBA00023180"/>
    </source>
</evidence>
<dbReference type="AlphaFoldDB" id="A0A9K3DB98"/>
<keyword evidence="3 7" id="KW-0378">Hydrolase</keyword>
<dbReference type="Proteomes" id="UP000265618">
    <property type="component" value="Unassembled WGS sequence"/>
</dbReference>
<accession>A0A9K3DB98</accession>
<keyword evidence="4 7" id="KW-0442">Lipid degradation</keyword>
<sequence>MRIVLAVCLLALAVYSEARIACAYKQDGVWKVKEGVISSEAVAFAMYTDTTTEDGWSTLELHTEAAHSNADQAYGAGLVEGYLTATRIGQTYINTKTDMMGDFGGEWDPL</sequence>
<reference evidence="8 9" key="1">
    <citation type="journal article" date="2018" name="PLoS ONE">
        <title>The draft genome of Kipferlia bialata reveals reductive genome evolution in fornicate parasites.</title>
        <authorList>
            <person name="Tanifuji G."/>
            <person name="Takabayashi S."/>
            <person name="Kume K."/>
            <person name="Takagi M."/>
            <person name="Nakayama T."/>
            <person name="Kamikawa R."/>
            <person name="Inagaki Y."/>
            <person name="Hashimoto T."/>
        </authorList>
    </citation>
    <scope>NUCLEOTIDE SEQUENCE [LARGE SCALE GENOMIC DNA]</scope>
    <source>
        <strain evidence="8">NY0173</strain>
    </source>
</reference>
<evidence type="ECO:0000256" key="1">
    <source>
        <dbReference type="ARBA" id="ARBA00007835"/>
    </source>
</evidence>
<dbReference type="GO" id="GO:0016042">
    <property type="term" value="P:lipid catabolic process"/>
    <property type="evidence" value="ECO:0007669"/>
    <property type="project" value="UniProtKB-KW"/>
</dbReference>
<keyword evidence="6" id="KW-0325">Glycoprotein</keyword>
<organism evidence="8 9">
    <name type="scientific">Kipferlia bialata</name>
    <dbReference type="NCBI Taxonomy" id="797122"/>
    <lineage>
        <taxon>Eukaryota</taxon>
        <taxon>Metamonada</taxon>
        <taxon>Carpediemonas-like organisms</taxon>
        <taxon>Kipferlia</taxon>
    </lineage>
</organism>
<evidence type="ECO:0000256" key="3">
    <source>
        <dbReference type="ARBA" id="ARBA00022801"/>
    </source>
</evidence>